<dbReference type="InterPro" id="IPR003213">
    <property type="entry name" value="Cyt_c_oxidase_su6B"/>
</dbReference>
<keyword evidence="3" id="KW-1015">Disulfide bond</keyword>
<evidence type="ECO:0000256" key="1">
    <source>
        <dbReference type="ARBA" id="ARBA00004173"/>
    </source>
</evidence>
<gene>
    <name evidence="4" type="ORF">TCLT_LOCUS6168</name>
</gene>
<dbReference type="EMBL" id="UYYF01004395">
    <property type="protein sequence ID" value="VDN03493.1"/>
    <property type="molecule type" value="Genomic_DNA"/>
</dbReference>
<keyword evidence="2" id="KW-0496">Mitochondrion</keyword>
<dbReference type="GO" id="GO:0045277">
    <property type="term" value="C:respiratory chain complex IV"/>
    <property type="evidence" value="ECO:0007669"/>
    <property type="project" value="InterPro"/>
</dbReference>
<name>A0A0N5D068_THECL</name>
<keyword evidence="5" id="KW-1185">Reference proteome</keyword>
<dbReference type="InterPro" id="IPR036549">
    <property type="entry name" value="CX6/COA6-like_sf"/>
</dbReference>
<dbReference type="AlphaFoldDB" id="A0A0N5D068"/>
<organism evidence="6">
    <name type="scientific">Thelazia callipaeda</name>
    <name type="common">Oriental eyeworm</name>
    <name type="synonym">Parasitic nematode</name>
    <dbReference type="NCBI Taxonomy" id="103827"/>
    <lineage>
        <taxon>Eukaryota</taxon>
        <taxon>Metazoa</taxon>
        <taxon>Ecdysozoa</taxon>
        <taxon>Nematoda</taxon>
        <taxon>Chromadorea</taxon>
        <taxon>Rhabditida</taxon>
        <taxon>Spirurina</taxon>
        <taxon>Spiruromorpha</taxon>
        <taxon>Thelazioidea</taxon>
        <taxon>Thelaziidae</taxon>
        <taxon>Thelazia</taxon>
    </lineage>
</organism>
<reference evidence="4 5" key="2">
    <citation type="submission" date="2018-11" db="EMBL/GenBank/DDBJ databases">
        <authorList>
            <consortium name="Pathogen Informatics"/>
        </authorList>
    </citation>
    <scope>NUCLEOTIDE SEQUENCE [LARGE SCALE GENOMIC DNA]</scope>
</reference>
<evidence type="ECO:0000313" key="4">
    <source>
        <dbReference type="EMBL" id="VDN03493.1"/>
    </source>
</evidence>
<dbReference type="CDD" id="cd00926">
    <property type="entry name" value="Cyt_c_Oxidase_VIb"/>
    <property type="match status" value="1"/>
</dbReference>
<dbReference type="Pfam" id="PF02297">
    <property type="entry name" value="COX6B"/>
    <property type="match status" value="1"/>
</dbReference>
<reference evidence="6" key="1">
    <citation type="submission" date="2017-02" db="UniProtKB">
        <authorList>
            <consortium name="WormBaseParasite"/>
        </authorList>
    </citation>
    <scope>IDENTIFICATION</scope>
</reference>
<sequence>MSKEAGTGENNTNLHKKSTDFGELPLTLKERLKQLDINDYVNRSPDDPRWFDRKYNEKHGAFSNKNLLWASPIDARYQQIKMGRHCFDYYIDFHRCITLLGEDHKPCKFFYNVYTDICPSAWVEKFDEWREAGIYPARFDR</sequence>
<proteinExistence type="predicted"/>
<evidence type="ECO:0000256" key="3">
    <source>
        <dbReference type="ARBA" id="ARBA00023157"/>
    </source>
</evidence>
<dbReference type="InterPro" id="IPR048280">
    <property type="entry name" value="COX6B-like"/>
</dbReference>
<protein>
    <submittedName>
        <fullName evidence="6">Cytochrome c oxidase subunit</fullName>
    </submittedName>
</protein>
<evidence type="ECO:0000256" key="2">
    <source>
        <dbReference type="ARBA" id="ARBA00023128"/>
    </source>
</evidence>
<dbReference type="GO" id="GO:0005739">
    <property type="term" value="C:mitochondrion"/>
    <property type="evidence" value="ECO:0007669"/>
    <property type="project" value="UniProtKB-SubCell"/>
</dbReference>
<dbReference type="WBParaSite" id="TCLT_0000617901-mRNA-1">
    <property type="protein sequence ID" value="TCLT_0000617901-mRNA-1"/>
    <property type="gene ID" value="TCLT_0000617901"/>
</dbReference>
<dbReference type="STRING" id="103827.A0A0N5D068"/>
<dbReference type="Proteomes" id="UP000276776">
    <property type="component" value="Unassembled WGS sequence"/>
</dbReference>
<dbReference type="OMA" id="YQQIKMG"/>
<comment type="subcellular location">
    <subcellularLocation>
        <location evidence="1">Mitochondrion</location>
    </subcellularLocation>
</comment>
<accession>A0A0N5D068</accession>
<dbReference type="SUPFAM" id="SSF47694">
    <property type="entry name" value="Cytochrome c oxidase subunit h"/>
    <property type="match status" value="1"/>
</dbReference>
<dbReference type="OrthoDB" id="1107506at2759"/>
<evidence type="ECO:0000313" key="6">
    <source>
        <dbReference type="WBParaSite" id="TCLT_0000617901-mRNA-1"/>
    </source>
</evidence>
<evidence type="ECO:0000313" key="5">
    <source>
        <dbReference type="Proteomes" id="UP000276776"/>
    </source>
</evidence>
<dbReference type="PANTHER" id="PTHR11387">
    <property type="entry name" value="CYTOCHROME C OXIDASE SUBUNIT 6B"/>
    <property type="match status" value="1"/>
</dbReference>
<dbReference type="Gene3D" id="1.10.10.140">
    <property type="entry name" value="Cytochrome c oxidase, subunit VIb"/>
    <property type="match status" value="1"/>
</dbReference>